<dbReference type="SMART" id="SM00448">
    <property type="entry name" value="REC"/>
    <property type="match status" value="1"/>
</dbReference>
<feature type="modified residue" description="4-aspartylphosphate" evidence="2">
    <location>
        <position position="107"/>
    </location>
</feature>
<evidence type="ECO:0000256" key="2">
    <source>
        <dbReference type="PROSITE-ProRule" id="PRU00169"/>
    </source>
</evidence>
<gene>
    <name evidence="5" type="ORF">E1757_01730</name>
</gene>
<dbReference type="AlphaFoldDB" id="A0A4R5KWI6"/>
<dbReference type="SUPFAM" id="SSF52172">
    <property type="entry name" value="CheY-like"/>
    <property type="match status" value="1"/>
</dbReference>
<keyword evidence="3" id="KW-0812">Transmembrane</keyword>
<feature type="transmembrane region" description="Helical" evidence="3">
    <location>
        <begin position="20"/>
        <end position="40"/>
    </location>
</feature>
<evidence type="ECO:0000259" key="4">
    <source>
        <dbReference type="PROSITE" id="PS50110"/>
    </source>
</evidence>
<organism evidence="5 6">
    <name type="scientific">Paenibacillus piri</name>
    <dbReference type="NCBI Taxonomy" id="2547395"/>
    <lineage>
        <taxon>Bacteria</taxon>
        <taxon>Bacillati</taxon>
        <taxon>Bacillota</taxon>
        <taxon>Bacilli</taxon>
        <taxon>Bacillales</taxon>
        <taxon>Paenibacillaceae</taxon>
        <taxon>Paenibacillus</taxon>
    </lineage>
</organism>
<keyword evidence="3" id="KW-0472">Membrane</keyword>
<reference evidence="5 6" key="1">
    <citation type="submission" date="2019-03" db="EMBL/GenBank/DDBJ databases">
        <title>This is whole genome sequence of Paenibacillus sp MS74 strain.</title>
        <authorList>
            <person name="Trinh H.N."/>
        </authorList>
    </citation>
    <scope>NUCLEOTIDE SEQUENCE [LARGE SCALE GENOMIC DNA]</scope>
    <source>
        <strain evidence="5 6">MS74</strain>
    </source>
</reference>
<evidence type="ECO:0000256" key="1">
    <source>
        <dbReference type="ARBA" id="ARBA00022553"/>
    </source>
</evidence>
<dbReference type="GO" id="GO:0000160">
    <property type="term" value="P:phosphorelay signal transduction system"/>
    <property type="evidence" value="ECO:0007669"/>
    <property type="project" value="InterPro"/>
</dbReference>
<dbReference type="PANTHER" id="PTHR44591">
    <property type="entry name" value="STRESS RESPONSE REGULATOR PROTEIN 1"/>
    <property type="match status" value="1"/>
</dbReference>
<dbReference type="EMBL" id="SMRT01000001">
    <property type="protein sequence ID" value="TDG00382.1"/>
    <property type="molecule type" value="Genomic_DNA"/>
</dbReference>
<dbReference type="PANTHER" id="PTHR44591:SF3">
    <property type="entry name" value="RESPONSE REGULATORY DOMAIN-CONTAINING PROTEIN"/>
    <property type="match status" value="1"/>
</dbReference>
<sequence length="183" mass="20555">MRSARSAPLRAGRRPAKTIFSFWQQFLSYVFLYLLATWTYGYPPYYGKGCDSRMTMKQIALIDDSSPFCLLVKQIFEDQYEVDTYASAVDFLSVASRIARYDLILLDINLPDMNGLEALTKLKSTAQAQSIPILLLTGDTRKETVVQGVKLGAQGYIAKPIDPMLLHERVTLLLEDGESEAAE</sequence>
<dbReference type="InterPro" id="IPR001789">
    <property type="entry name" value="Sig_transdc_resp-reg_receiver"/>
</dbReference>
<dbReference type="InterPro" id="IPR050595">
    <property type="entry name" value="Bact_response_regulator"/>
</dbReference>
<name>A0A4R5KWI6_9BACL</name>
<keyword evidence="3" id="KW-1133">Transmembrane helix</keyword>
<dbReference type="InterPro" id="IPR011006">
    <property type="entry name" value="CheY-like_superfamily"/>
</dbReference>
<dbReference type="OrthoDB" id="9790669at2"/>
<evidence type="ECO:0000256" key="3">
    <source>
        <dbReference type="SAM" id="Phobius"/>
    </source>
</evidence>
<accession>A0A4R5KWI6</accession>
<keyword evidence="6" id="KW-1185">Reference proteome</keyword>
<dbReference type="Pfam" id="PF00072">
    <property type="entry name" value="Response_reg"/>
    <property type="match status" value="1"/>
</dbReference>
<evidence type="ECO:0000313" key="6">
    <source>
        <dbReference type="Proteomes" id="UP000295636"/>
    </source>
</evidence>
<dbReference type="PROSITE" id="PS50110">
    <property type="entry name" value="RESPONSE_REGULATORY"/>
    <property type="match status" value="1"/>
</dbReference>
<comment type="caution">
    <text evidence="5">The sequence shown here is derived from an EMBL/GenBank/DDBJ whole genome shotgun (WGS) entry which is preliminary data.</text>
</comment>
<protein>
    <submittedName>
        <fullName evidence="5">Response regulator</fullName>
    </submittedName>
</protein>
<dbReference type="Gene3D" id="3.40.50.2300">
    <property type="match status" value="1"/>
</dbReference>
<dbReference type="CDD" id="cd00156">
    <property type="entry name" value="REC"/>
    <property type="match status" value="1"/>
</dbReference>
<evidence type="ECO:0000313" key="5">
    <source>
        <dbReference type="EMBL" id="TDG00382.1"/>
    </source>
</evidence>
<feature type="domain" description="Response regulatory" evidence="4">
    <location>
        <begin position="58"/>
        <end position="174"/>
    </location>
</feature>
<dbReference type="Proteomes" id="UP000295636">
    <property type="component" value="Unassembled WGS sequence"/>
</dbReference>
<keyword evidence="1 2" id="KW-0597">Phosphoprotein</keyword>
<proteinExistence type="predicted"/>